<dbReference type="EMBL" id="MPDK01000011">
    <property type="protein sequence ID" value="PWI57568.1"/>
    <property type="molecule type" value="Genomic_DNA"/>
</dbReference>
<organism evidence="1 2">
    <name type="scientific">Sulfoacidibacillus thermotolerans</name>
    <name type="common">Acidibacillus sulfuroxidans</name>
    <dbReference type="NCBI Taxonomy" id="1765684"/>
    <lineage>
        <taxon>Bacteria</taxon>
        <taxon>Bacillati</taxon>
        <taxon>Bacillota</taxon>
        <taxon>Bacilli</taxon>
        <taxon>Bacillales</taxon>
        <taxon>Alicyclobacillaceae</taxon>
        <taxon>Sulfoacidibacillus</taxon>
    </lineage>
</organism>
<dbReference type="AlphaFoldDB" id="A0A2U3D8G0"/>
<dbReference type="OrthoDB" id="5243123at2"/>
<sequence length="454" mass="52576">MTTNVLITFVGSRDPFGDHGAEGSVITLVRELHPDEVILLSVDEKGRHQAEETKEWMTANDWVPATKIYLEHVEGDPIDYHFLLGMTHTVIQRHRFRIEQATGSLPTWYANHSSGTPQMKTTLILMKSIGELGDGEVYQVIDPQYVDSSHKRVSPVAVTFLREGALREKLWALWDGGDYGGAITVLNELRTLSVHREVKESIEWVLYVVQGYRFWELGLFGQAIDKMKQAHRIIKEEKSFQSLKNWVNQQLQWLSQPDLQQYDYETEINLFELYRSIPRYIQRERYTDALSRFYRFLEGSVKYDFRLQYGVNLQDVKPQSVRPEIREAIQQVTGKERIPNQLELYLALRVLRQMAPERWSAVFTDTWISVGGDMTNGWDAIDSLRKLRNHSLAAHGMLPVKRDEAEKAKQVASRIAQHILTRYVELQASYPFGLCTFRDNLQQYWGESPHVGSS</sequence>
<dbReference type="Pfam" id="PF09670">
    <property type="entry name" value="Cas_Cas02710"/>
    <property type="match status" value="1"/>
</dbReference>
<evidence type="ECO:0000313" key="2">
    <source>
        <dbReference type="Proteomes" id="UP000245380"/>
    </source>
</evidence>
<reference evidence="1 2" key="1">
    <citation type="submission" date="2016-11" db="EMBL/GenBank/DDBJ databases">
        <title>Comparative genomics of Acidibacillus ferroxidans species.</title>
        <authorList>
            <person name="Oliveira G."/>
            <person name="Nunes G."/>
            <person name="Oliveira R."/>
            <person name="Araujo F."/>
            <person name="Salim A."/>
            <person name="Scholte L."/>
            <person name="Morais D."/>
            <person name="Nancucheo I."/>
            <person name="Johnson D.B."/>
            <person name="Grail B."/>
            <person name="Bittencourt J."/>
            <person name="Valadares R."/>
        </authorList>
    </citation>
    <scope>NUCLEOTIDE SEQUENCE [LARGE SCALE GENOMIC DNA]</scope>
    <source>
        <strain evidence="1 2">Y002</strain>
    </source>
</reference>
<dbReference type="Proteomes" id="UP000245380">
    <property type="component" value="Unassembled WGS sequence"/>
</dbReference>
<proteinExistence type="predicted"/>
<gene>
    <name evidence="1" type="ORF">BM613_08080</name>
</gene>
<name>A0A2U3D8G0_SULT2</name>
<evidence type="ECO:0000313" key="1">
    <source>
        <dbReference type="EMBL" id="PWI57568.1"/>
    </source>
</evidence>
<keyword evidence="2" id="KW-1185">Reference proteome</keyword>
<evidence type="ECO:0008006" key="3">
    <source>
        <dbReference type="Google" id="ProtNLM"/>
    </source>
</evidence>
<comment type="caution">
    <text evidence="1">The sequence shown here is derived from an EMBL/GenBank/DDBJ whole genome shotgun (WGS) entry which is preliminary data.</text>
</comment>
<accession>A0A2U3D8G0</accession>
<dbReference type="RefSeq" id="WP_109430676.1">
    <property type="nucleotide sequence ID" value="NZ_MPDK01000011.1"/>
</dbReference>
<protein>
    <recommendedName>
        <fullName evidence="3">TIGR02710 family CRISPR-associated protein</fullName>
    </recommendedName>
</protein>